<dbReference type="InterPro" id="IPR036055">
    <property type="entry name" value="LDL_receptor-like_sf"/>
</dbReference>
<evidence type="ECO:0000259" key="5">
    <source>
        <dbReference type="PROSITE" id="PS50041"/>
    </source>
</evidence>
<feature type="chain" id="PRO_5037609960" description="C-type lectin domain-containing protein" evidence="4">
    <location>
        <begin position="18"/>
        <end position="297"/>
    </location>
</feature>
<keyword evidence="1 2" id="KW-1015">Disulfide bond</keyword>
<evidence type="ECO:0000256" key="2">
    <source>
        <dbReference type="PROSITE-ProRule" id="PRU00124"/>
    </source>
</evidence>
<proteinExistence type="predicted"/>
<feature type="disulfide bond" evidence="2">
    <location>
        <begin position="269"/>
        <end position="287"/>
    </location>
</feature>
<protein>
    <recommendedName>
        <fullName evidence="5">C-type lectin domain-containing protein</fullName>
    </recommendedName>
</protein>
<keyword evidence="4" id="KW-0732">Signal</keyword>
<dbReference type="InterPro" id="IPR016187">
    <property type="entry name" value="CTDL_fold"/>
</dbReference>
<feature type="domain" description="C-type lectin" evidence="5">
    <location>
        <begin position="33"/>
        <end position="155"/>
    </location>
</feature>
<feature type="compositionally biased region" description="Polar residues" evidence="3">
    <location>
        <begin position="176"/>
        <end position="187"/>
    </location>
</feature>
<dbReference type="PROSITE" id="PS00615">
    <property type="entry name" value="C_TYPE_LECTIN_1"/>
    <property type="match status" value="1"/>
</dbReference>
<keyword evidence="7" id="KW-1185">Reference proteome</keyword>
<reference evidence="6" key="1">
    <citation type="submission" date="2022-11" db="UniProtKB">
        <authorList>
            <consortium name="EnsemblMetazoa"/>
        </authorList>
    </citation>
    <scope>IDENTIFICATION</scope>
</reference>
<feature type="disulfide bond" evidence="2">
    <location>
        <begin position="246"/>
        <end position="261"/>
    </location>
</feature>
<dbReference type="Gene3D" id="3.10.100.10">
    <property type="entry name" value="Mannose-Binding Protein A, subunit A"/>
    <property type="match status" value="1"/>
</dbReference>
<dbReference type="Pfam" id="PF00057">
    <property type="entry name" value="Ldl_recept_a"/>
    <property type="match status" value="1"/>
</dbReference>
<dbReference type="InterPro" id="IPR002172">
    <property type="entry name" value="LDrepeatLR_classA_rpt"/>
</dbReference>
<dbReference type="PROSITE" id="PS50068">
    <property type="entry name" value="LDLRA_2"/>
    <property type="match status" value="2"/>
</dbReference>
<accession>A0A914AGC1</accession>
<dbReference type="EnsemblMetazoa" id="XM_038206840.1">
    <property type="protein sequence ID" value="XP_038062768.1"/>
    <property type="gene ID" value="LOC119733253"/>
</dbReference>
<dbReference type="InterPro" id="IPR016186">
    <property type="entry name" value="C-type_lectin-like/link_sf"/>
</dbReference>
<evidence type="ECO:0000256" key="4">
    <source>
        <dbReference type="SAM" id="SignalP"/>
    </source>
</evidence>
<feature type="signal peptide" evidence="4">
    <location>
        <begin position="1"/>
        <end position="17"/>
    </location>
</feature>
<dbReference type="Pfam" id="PF00059">
    <property type="entry name" value="Lectin_C"/>
    <property type="match status" value="1"/>
</dbReference>
<evidence type="ECO:0000313" key="6">
    <source>
        <dbReference type="EnsemblMetazoa" id="XP_038062768.1"/>
    </source>
</evidence>
<dbReference type="PROSITE" id="PS50041">
    <property type="entry name" value="C_TYPE_LECTIN_2"/>
    <property type="match status" value="1"/>
</dbReference>
<feature type="disulfide bond" evidence="2">
    <location>
        <begin position="281"/>
        <end position="296"/>
    </location>
</feature>
<dbReference type="CDD" id="cd00112">
    <property type="entry name" value="LDLa"/>
    <property type="match status" value="2"/>
</dbReference>
<dbReference type="InterPro" id="IPR023415">
    <property type="entry name" value="LDLR_class-A_CS"/>
</dbReference>
<dbReference type="SMART" id="SM00192">
    <property type="entry name" value="LDLa"/>
    <property type="match status" value="2"/>
</dbReference>
<name>A0A914AGC1_PATMI</name>
<organism evidence="6 7">
    <name type="scientific">Patiria miniata</name>
    <name type="common">Bat star</name>
    <name type="synonym">Asterina miniata</name>
    <dbReference type="NCBI Taxonomy" id="46514"/>
    <lineage>
        <taxon>Eukaryota</taxon>
        <taxon>Metazoa</taxon>
        <taxon>Echinodermata</taxon>
        <taxon>Eleutherozoa</taxon>
        <taxon>Asterozoa</taxon>
        <taxon>Asteroidea</taxon>
        <taxon>Valvatacea</taxon>
        <taxon>Valvatida</taxon>
        <taxon>Asterinidae</taxon>
        <taxon>Patiria</taxon>
    </lineage>
</organism>
<dbReference type="SMART" id="SM00034">
    <property type="entry name" value="CLECT"/>
    <property type="match status" value="1"/>
</dbReference>
<dbReference type="SUPFAM" id="SSF57424">
    <property type="entry name" value="LDL receptor-like module"/>
    <property type="match status" value="2"/>
</dbReference>
<comment type="caution">
    <text evidence="2">Lacks conserved residue(s) required for the propagation of feature annotation.</text>
</comment>
<evidence type="ECO:0000313" key="7">
    <source>
        <dbReference type="Proteomes" id="UP000887568"/>
    </source>
</evidence>
<dbReference type="InterPro" id="IPR001304">
    <property type="entry name" value="C-type_lectin-like"/>
</dbReference>
<dbReference type="RefSeq" id="XP_038062768.1">
    <property type="nucleotide sequence ID" value="XM_038206840.1"/>
</dbReference>
<dbReference type="AlphaFoldDB" id="A0A914AGC1"/>
<dbReference type="PROSITE" id="PS01209">
    <property type="entry name" value="LDLRA_1"/>
    <property type="match status" value="1"/>
</dbReference>
<feature type="region of interest" description="Disordered" evidence="3">
    <location>
        <begin position="167"/>
        <end position="211"/>
    </location>
</feature>
<dbReference type="Gene3D" id="4.10.400.10">
    <property type="entry name" value="Low-density Lipoprotein Receptor"/>
    <property type="match status" value="2"/>
</dbReference>
<dbReference type="GeneID" id="119733253"/>
<dbReference type="SUPFAM" id="SSF56436">
    <property type="entry name" value="C-type lectin-like"/>
    <property type="match status" value="1"/>
</dbReference>
<dbReference type="OrthoDB" id="6133475at2759"/>
<dbReference type="InterPro" id="IPR050111">
    <property type="entry name" value="C-type_lectin/snaclec_domain"/>
</dbReference>
<sequence length="297" mass="33232">MALSSALLCAITFYAAAVQCTKGEGCDEGWIPFREFCFFPGAASLSWSDARQDCRQRGGDLAVITDKPTNDFVKQNRASSAHNWIGLHDPRPDLAPTDERQFVWTDGKSPDYYGFSKWKTGQPNNADGNEDCVVFVRTGDWVDKPCHLLKLYVCQRLVDMTSTVSTEETYERTDEPGTTSSGYNTYVTDGDYRGTQQATRAPGYHTHPPPRGTDANRYTTFAQAGCRLPQVDCYHTGDCISELLWCNGRRDCPNGEDEANCAGDETFQCADGTTHPRRKLCDRFTDCRHAEDELYCV</sequence>
<dbReference type="InterPro" id="IPR018378">
    <property type="entry name" value="C-type_lectin_CS"/>
</dbReference>
<evidence type="ECO:0000256" key="1">
    <source>
        <dbReference type="ARBA" id="ARBA00023157"/>
    </source>
</evidence>
<dbReference type="PANTHER" id="PTHR22803">
    <property type="entry name" value="MANNOSE, PHOSPHOLIPASE, LECTIN RECEPTOR RELATED"/>
    <property type="match status" value="1"/>
</dbReference>
<dbReference type="Proteomes" id="UP000887568">
    <property type="component" value="Unplaced"/>
</dbReference>
<evidence type="ECO:0000256" key="3">
    <source>
        <dbReference type="SAM" id="MobiDB-lite"/>
    </source>
</evidence>